<evidence type="ECO:0000313" key="3">
    <source>
        <dbReference type="EMBL" id="EJT98226.1"/>
    </source>
</evidence>
<dbReference type="Pfam" id="PF10445">
    <property type="entry name" value="DUF2456"/>
    <property type="match status" value="1"/>
</dbReference>
<keyword evidence="2" id="KW-0472">Membrane</keyword>
<feature type="transmembrane region" description="Helical" evidence="2">
    <location>
        <begin position="87"/>
        <end position="106"/>
    </location>
</feature>
<feature type="transmembrane region" description="Helical" evidence="2">
    <location>
        <begin position="213"/>
        <end position="236"/>
    </location>
</feature>
<dbReference type="HOGENOM" id="CLU_912615_0_0_1"/>
<dbReference type="EMBL" id="JH795874">
    <property type="protein sequence ID" value="EJT98226.1"/>
    <property type="molecule type" value="Genomic_DNA"/>
</dbReference>
<keyword evidence="2" id="KW-0812">Transmembrane</keyword>
<dbReference type="AlphaFoldDB" id="M5FXK6"/>
<feature type="non-terminal residue" evidence="3">
    <location>
        <position position="1"/>
    </location>
</feature>
<accession>M5FXK6</accession>
<organism evidence="3 4">
    <name type="scientific">Dacryopinax primogenitus (strain DJM 731)</name>
    <name type="common">Brown rot fungus</name>
    <dbReference type="NCBI Taxonomy" id="1858805"/>
    <lineage>
        <taxon>Eukaryota</taxon>
        <taxon>Fungi</taxon>
        <taxon>Dikarya</taxon>
        <taxon>Basidiomycota</taxon>
        <taxon>Agaricomycotina</taxon>
        <taxon>Dacrymycetes</taxon>
        <taxon>Dacrymycetales</taxon>
        <taxon>Dacrymycetaceae</taxon>
        <taxon>Dacryopinax</taxon>
    </lineage>
</organism>
<keyword evidence="2" id="KW-1133">Transmembrane helix</keyword>
<reference evidence="3 4" key="1">
    <citation type="journal article" date="2012" name="Science">
        <title>The Paleozoic origin of enzymatic lignin decomposition reconstructed from 31 fungal genomes.</title>
        <authorList>
            <person name="Floudas D."/>
            <person name="Binder M."/>
            <person name="Riley R."/>
            <person name="Barry K."/>
            <person name="Blanchette R.A."/>
            <person name="Henrissat B."/>
            <person name="Martinez A.T."/>
            <person name="Otillar R."/>
            <person name="Spatafora J.W."/>
            <person name="Yadav J.S."/>
            <person name="Aerts A."/>
            <person name="Benoit I."/>
            <person name="Boyd A."/>
            <person name="Carlson A."/>
            <person name="Copeland A."/>
            <person name="Coutinho P.M."/>
            <person name="de Vries R.P."/>
            <person name="Ferreira P."/>
            <person name="Findley K."/>
            <person name="Foster B."/>
            <person name="Gaskell J."/>
            <person name="Glotzer D."/>
            <person name="Gorecki P."/>
            <person name="Heitman J."/>
            <person name="Hesse C."/>
            <person name="Hori C."/>
            <person name="Igarashi K."/>
            <person name="Jurgens J.A."/>
            <person name="Kallen N."/>
            <person name="Kersten P."/>
            <person name="Kohler A."/>
            <person name="Kuees U."/>
            <person name="Kumar T.K.A."/>
            <person name="Kuo A."/>
            <person name="LaButti K."/>
            <person name="Larrondo L.F."/>
            <person name="Lindquist E."/>
            <person name="Ling A."/>
            <person name="Lombard V."/>
            <person name="Lucas S."/>
            <person name="Lundell T."/>
            <person name="Martin R."/>
            <person name="McLaughlin D.J."/>
            <person name="Morgenstern I."/>
            <person name="Morin E."/>
            <person name="Murat C."/>
            <person name="Nagy L.G."/>
            <person name="Nolan M."/>
            <person name="Ohm R.A."/>
            <person name="Patyshakuliyeva A."/>
            <person name="Rokas A."/>
            <person name="Ruiz-Duenas F.J."/>
            <person name="Sabat G."/>
            <person name="Salamov A."/>
            <person name="Samejima M."/>
            <person name="Schmutz J."/>
            <person name="Slot J.C."/>
            <person name="St John F."/>
            <person name="Stenlid J."/>
            <person name="Sun H."/>
            <person name="Sun S."/>
            <person name="Syed K."/>
            <person name="Tsang A."/>
            <person name="Wiebenga A."/>
            <person name="Young D."/>
            <person name="Pisabarro A."/>
            <person name="Eastwood D.C."/>
            <person name="Martin F."/>
            <person name="Cullen D."/>
            <person name="Grigoriev I.V."/>
            <person name="Hibbett D.S."/>
        </authorList>
    </citation>
    <scope>NUCLEOTIDE SEQUENCE [LARGE SCALE GENOMIC DNA]</scope>
    <source>
        <strain evidence="3 4">DJM-731 SS1</strain>
    </source>
</reference>
<dbReference type="InterPro" id="IPR018852">
    <property type="entry name" value="DUF2456"/>
</dbReference>
<feature type="transmembrane region" description="Helical" evidence="2">
    <location>
        <begin position="40"/>
        <end position="67"/>
    </location>
</feature>
<feature type="transmembrane region" description="Helical" evidence="2">
    <location>
        <begin position="256"/>
        <end position="274"/>
    </location>
</feature>
<dbReference type="OMA" id="AVITFWW"/>
<dbReference type="PANTHER" id="PTHR28297:SF1">
    <property type="entry name" value="FUNGAL PROTEIN"/>
    <property type="match status" value="1"/>
</dbReference>
<feature type="compositionally biased region" description="Polar residues" evidence="1">
    <location>
        <begin position="7"/>
        <end position="16"/>
    </location>
</feature>
<sequence length="325" mass="36247">MKHHSHTCSARPSRPSTPFAPLIPPPHRSPLLPSLTIRQWLYLLIPQTLGAAIIDAGANFGIAYGMYHRQTLIEVWPIQHNTIAGDMAVTTFIQGILSFFIVSGLVHSDMRNGLIQPFGEPWPWAPSVREAQWEAREAEREERQAVRQAEREGEGERKRHRQWYNLHWHVRSHQGERHALHTPYQWFCGSDLNDVFHLSAGPSQLLHRWLRTILEGALLSAVYFLLLWPVSIAIVAPLWDGKNLAGTWAPEAIKGVYGGVLGVIMNPVCAMIALGSEDAVGRGKVGRLERGEGEGEEGGREIGRVVSVCPVCAQREREELAQAAA</sequence>
<dbReference type="GeneID" id="63691716"/>
<evidence type="ECO:0000256" key="2">
    <source>
        <dbReference type="SAM" id="Phobius"/>
    </source>
</evidence>
<feature type="region of interest" description="Disordered" evidence="1">
    <location>
        <begin position="1"/>
        <end position="22"/>
    </location>
</feature>
<evidence type="ECO:0000256" key="1">
    <source>
        <dbReference type="SAM" id="MobiDB-lite"/>
    </source>
</evidence>
<gene>
    <name evidence="3" type="ORF">DACRYDRAFT_83971</name>
</gene>
<keyword evidence="4" id="KW-1185">Reference proteome</keyword>
<dbReference type="Proteomes" id="UP000030653">
    <property type="component" value="Unassembled WGS sequence"/>
</dbReference>
<dbReference type="PANTHER" id="PTHR28297">
    <property type="entry name" value="FUNGAL PROTEIN"/>
    <property type="match status" value="1"/>
</dbReference>
<proteinExistence type="predicted"/>
<name>M5FXK6_DACPD</name>
<dbReference type="RefSeq" id="XP_040625124.1">
    <property type="nucleotide sequence ID" value="XM_040776654.1"/>
</dbReference>
<dbReference type="OrthoDB" id="15595at2759"/>
<evidence type="ECO:0000313" key="4">
    <source>
        <dbReference type="Proteomes" id="UP000030653"/>
    </source>
</evidence>
<dbReference type="STRING" id="1858805.M5FXK6"/>
<protein>
    <submittedName>
        <fullName evidence="3">Uncharacterized protein</fullName>
    </submittedName>
</protein>